<dbReference type="AlphaFoldDB" id="A0A3R7SN21"/>
<comment type="caution">
    <text evidence="2">The sequence shown here is derived from an EMBL/GenBank/DDBJ whole genome shotgun (WGS) entry which is preliminary data.</text>
</comment>
<proteinExistence type="predicted"/>
<sequence length="136" mass="14875">MAIAKSLSVFLMALVAIVQASAEPQCYTCIGYDSALPVHDMHNNPYCVSESFVASEVPKLNSKHGICMAYTETRDSLEITVRYGEELFPIPHMYVYHKGYICQGNLCNSRPTNSAGTPLLLVPLLLIPAVLPCLLA</sequence>
<reference evidence="2 3" key="1">
    <citation type="submission" date="2018-04" db="EMBL/GenBank/DDBJ databases">
        <authorList>
            <person name="Zhang X."/>
            <person name="Yuan J."/>
            <person name="Li F."/>
            <person name="Xiang J."/>
        </authorList>
    </citation>
    <scope>NUCLEOTIDE SEQUENCE [LARGE SCALE GENOMIC DNA]</scope>
    <source>
        <tissue evidence="2">Muscle</tissue>
    </source>
</reference>
<evidence type="ECO:0000313" key="2">
    <source>
        <dbReference type="EMBL" id="ROT67971.1"/>
    </source>
</evidence>
<name>A0A3R7SN21_PENVA</name>
<feature type="signal peptide" evidence="1">
    <location>
        <begin position="1"/>
        <end position="22"/>
    </location>
</feature>
<evidence type="ECO:0000313" key="3">
    <source>
        <dbReference type="Proteomes" id="UP000283509"/>
    </source>
</evidence>
<dbReference type="OrthoDB" id="6375451at2759"/>
<dbReference type="EMBL" id="QCYY01002735">
    <property type="protein sequence ID" value="ROT67971.1"/>
    <property type="molecule type" value="Genomic_DNA"/>
</dbReference>
<protein>
    <submittedName>
        <fullName evidence="2">Uncharacterized protein</fullName>
    </submittedName>
</protein>
<dbReference type="Proteomes" id="UP000283509">
    <property type="component" value="Unassembled WGS sequence"/>
</dbReference>
<evidence type="ECO:0000256" key="1">
    <source>
        <dbReference type="SAM" id="SignalP"/>
    </source>
</evidence>
<gene>
    <name evidence="2" type="ORF">C7M84_013918</name>
</gene>
<keyword evidence="1" id="KW-0732">Signal</keyword>
<accession>A0A3R7SN21</accession>
<feature type="chain" id="PRO_5018552796" evidence="1">
    <location>
        <begin position="23"/>
        <end position="136"/>
    </location>
</feature>
<reference evidence="2 3" key="2">
    <citation type="submission" date="2019-01" db="EMBL/GenBank/DDBJ databases">
        <title>The decoding of complex shrimp genome reveals the adaptation for benthos swimmer, frequently molting mechanism and breeding impact on genome.</title>
        <authorList>
            <person name="Sun Y."/>
            <person name="Gao Y."/>
            <person name="Yu Y."/>
        </authorList>
    </citation>
    <scope>NUCLEOTIDE SEQUENCE [LARGE SCALE GENOMIC DNA]</scope>
    <source>
        <tissue evidence="2">Muscle</tissue>
    </source>
</reference>
<organism evidence="2 3">
    <name type="scientific">Penaeus vannamei</name>
    <name type="common">Whiteleg shrimp</name>
    <name type="synonym">Litopenaeus vannamei</name>
    <dbReference type="NCBI Taxonomy" id="6689"/>
    <lineage>
        <taxon>Eukaryota</taxon>
        <taxon>Metazoa</taxon>
        <taxon>Ecdysozoa</taxon>
        <taxon>Arthropoda</taxon>
        <taxon>Crustacea</taxon>
        <taxon>Multicrustacea</taxon>
        <taxon>Malacostraca</taxon>
        <taxon>Eumalacostraca</taxon>
        <taxon>Eucarida</taxon>
        <taxon>Decapoda</taxon>
        <taxon>Dendrobranchiata</taxon>
        <taxon>Penaeoidea</taxon>
        <taxon>Penaeidae</taxon>
        <taxon>Penaeus</taxon>
    </lineage>
</organism>
<keyword evidence="3" id="KW-1185">Reference proteome</keyword>